<feature type="domain" description="ABC transmembrane type-1" evidence="10">
    <location>
        <begin position="35"/>
        <end position="326"/>
    </location>
</feature>
<dbReference type="InterPro" id="IPR017871">
    <property type="entry name" value="ABC_transporter-like_CS"/>
</dbReference>
<organism evidence="11 12">
    <name type="scientific">Phytopseudomonas flavescens</name>
    <dbReference type="NCBI Taxonomy" id="29435"/>
    <lineage>
        <taxon>Bacteria</taxon>
        <taxon>Pseudomonadati</taxon>
        <taxon>Pseudomonadota</taxon>
        <taxon>Gammaproteobacteria</taxon>
        <taxon>Pseudomonadales</taxon>
        <taxon>Pseudomonadaceae</taxon>
        <taxon>Phytopseudomonas</taxon>
    </lineage>
</organism>
<dbReference type="AlphaFoldDB" id="A0A1G8E8B8"/>
<dbReference type="PANTHER" id="PTHR11384">
    <property type="entry name" value="ATP-BINDING CASSETTE, SUB-FAMILY D MEMBER"/>
    <property type="match status" value="1"/>
</dbReference>
<dbReference type="STRING" id="29435.SAMN05216588_106114"/>
<feature type="transmembrane region" description="Helical" evidence="8">
    <location>
        <begin position="179"/>
        <end position="198"/>
    </location>
</feature>
<keyword evidence="3 8" id="KW-0812">Transmembrane</keyword>
<dbReference type="PROSITE" id="PS50893">
    <property type="entry name" value="ABC_TRANSPORTER_2"/>
    <property type="match status" value="1"/>
</dbReference>
<dbReference type="InterPro" id="IPR003439">
    <property type="entry name" value="ABC_transporter-like_ATP-bd"/>
</dbReference>
<dbReference type="SUPFAM" id="SSF90123">
    <property type="entry name" value="ABC transporter transmembrane region"/>
    <property type="match status" value="1"/>
</dbReference>
<dbReference type="InterPro" id="IPR050835">
    <property type="entry name" value="ABC_transporter_sub-D"/>
</dbReference>
<dbReference type="RefSeq" id="WP_084304618.1">
    <property type="nucleotide sequence ID" value="NZ_FNDG01000006.1"/>
</dbReference>
<dbReference type="Gene3D" id="1.20.1560.10">
    <property type="entry name" value="ABC transporter type 1, transmembrane domain"/>
    <property type="match status" value="1"/>
</dbReference>
<sequence length="552" mass="62327">MKASPSAWQLIRPYWLSDDKWHAYGLLALVIALDLLTVYCAVSISNWQKAFFDALSAFEREAIWPLMWTLGALIAAITLASTFSMFFRQLLEIRWRSWLTEVFLVRWLNDHAYQRIEAGQLADNPDQRIAEDLNHLAGKTLSLSLGLLKNIVNVVSYSVILWGLSGSLSLGAVGIDWALPGYMLWAAVLYALVGSWIMEKIGKPMVGLDYRQQQYEADFRYLLVRLREHAEQVAFYRGEPIEHQRLRQAFHAIRHNWRGLMTYTKRVAFTESIYVEVGSILPYVIAIPRYFARQITIGGVMQLSVGFARLRTALSWFLFNYKELALLRSVLQRLREFDQALKAVPVAGIRLTVSADASLHIRGLLLARPDGAPLNRVGDLDIVAGQRWLVQGPSGAGKSTLLRALAGLWPHGAGRIDLPGGKHLFLPQKSYLPPGSLKGALCYPAAVEGFTDTQCVQALQQVRLHGYADRLAQHDHWEKRLSPGEQQRLAFARVLLHRPDYLFLDEATSALDTANEDNLYQLVAAQLPNATVISVAHHANLERYHNRCLRLQ</sequence>
<dbReference type="PROSITE" id="PS00211">
    <property type="entry name" value="ABC_TRANSPORTER_1"/>
    <property type="match status" value="1"/>
</dbReference>
<dbReference type="EMBL" id="FNDG01000006">
    <property type="protein sequence ID" value="SDH66186.1"/>
    <property type="molecule type" value="Genomic_DNA"/>
</dbReference>
<keyword evidence="7 8" id="KW-0472">Membrane</keyword>
<evidence type="ECO:0000259" key="10">
    <source>
        <dbReference type="PROSITE" id="PS50929"/>
    </source>
</evidence>
<protein>
    <submittedName>
        <fullName evidence="11">Putative ATP-binding cassette transporter</fullName>
    </submittedName>
</protein>
<keyword evidence="5 11" id="KW-0067">ATP-binding</keyword>
<dbReference type="InterPro" id="IPR036640">
    <property type="entry name" value="ABC1_TM_sf"/>
</dbReference>
<evidence type="ECO:0000256" key="8">
    <source>
        <dbReference type="SAM" id="Phobius"/>
    </source>
</evidence>
<keyword evidence="4" id="KW-0547">Nucleotide-binding</keyword>
<dbReference type="InterPro" id="IPR011527">
    <property type="entry name" value="ABC1_TM_dom"/>
</dbReference>
<proteinExistence type="predicted"/>
<dbReference type="CDD" id="cd03223">
    <property type="entry name" value="ABCD_peroxisomal_ALDP"/>
    <property type="match status" value="1"/>
</dbReference>
<dbReference type="GO" id="GO:0005524">
    <property type="term" value="F:ATP binding"/>
    <property type="evidence" value="ECO:0007669"/>
    <property type="project" value="UniProtKB-KW"/>
</dbReference>
<keyword evidence="2" id="KW-0813">Transport</keyword>
<keyword evidence="6 8" id="KW-1133">Transmembrane helix</keyword>
<feature type="transmembrane region" description="Helical" evidence="8">
    <location>
        <begin position="21"/>
        <end position="44"/>
    </location>
</feature>
<feature type="transmembrane region" description="Helical" evidence="8">
    <location>
        <begin position="151"/>
        <end position="173"/>
    </location>
</feature>
<dbReference type="PANTHER" id="PTHR11384:SF59">
    <property type="entry name" value="LYSOSOMAL COBALAMIN TRANSPORTER ABCD4"/>
    <property type="match status" value="1"/>
</dbReference>
<dbReference type="PROSITE" id="PS50929">
    <property type="entry name" value="ABC_TM1F"/>
    <property type="match status" value="1"/>
</dbReference>
<evidence type="ECO:0000259" key="9">
    <source>
        <dbReference type="PROSITE" id="PS50893"/>
    </source>
</evidence>
<dbReference type="GO" id="GO:0005886">
    <property type="term" value="C:plasma membrane"/>
    <property type="evidence" value="ECO:0007669"/>
    <property type="project" value="UniProtKB-SubCell"/>
</dbReference>
<evidence type="ECO:0000256" key="6">
    <source>
        <dbReference type="ARBA" id="ARBA00022989"/>
    </source>
</evidence>
<evidence type="ECO:0000256" key="7">
    <source>
        <dbReference type="ARBA" id="ARBA00023136"/>
    </source>
</evidence>
<evidence type="ECO:0000256" key="4">
    <source>
        <dbReference type="ARBA" id="ARBA00022741"/>
    </source>
</evidence>
<dbReference type="SMART" id="SM00382">
    <property type="entry name" value="AAA"/>
    <property type="match status" value="1"/>
</dbReference>
<dbReference type="GO" id="GO:0016887">
    <property type="term" value="F:ATP hydrolysis activity"/>
    <property type="evidence" value="ECO:0007669"/>
    <property type="project" value="InterPro"/>
</dbReference>
<feature type="domain" description="ABC transporter" evidence="9">
    <location>
        <begin position="359"/>
        <end position="552"/>
    </location>
</feature>
<dbReference type="Pfam" id="PF06472">
    <property type="entry name" value="ABC_membrane_2"/>
    <property type="match status" value="1"/>
</dbReference>
<evidence type="ECO:0000256" key="2">
    <source>
        <dbReference type="ARBA" id="ARBA00022448"/>
    </source>
</evidence>
<name>A0A1G8E8B8_9GAMM</name>
<dbReference type="GO" id="GO:0140359">
    <property type="term" value="F:ABC-type transporter activity"/>
    <property type="evidence" value="ECO:0007669"/>
    <property type="project" value="InterPro"/>
</dbReference>
<evidence type="ECO:0000256" key="3">
    <source>
        <dbReference type="ARBA" id="ARBA00022692"/>
    </source>
</evidence>
<dbReference type="Proteomes" id="UP000198606">
    <property type="component" value="Unassembled WGS sequence"/>
</dbReference>
<dbReference type="InterPro" id="IPR003593">
    <property type="entry name" value="AAA+_ATPase"/>
</dbReference>
<dbReference type="InterPro" id="IPR027417">
    <property type="entry name" value="P-loop_NTPase"/>
</dbReference>
<accession>A0A1G8E8B8</accession>
<evidence type="ECO:0000256" key="1">
    <source>
        <dbReference type="ARBA" id="ARBA00004651"/>
    </source>
</evidence>
<dbReference type="SUPFAM" id="SSF52540">
    <property type="entry name" value="P-loop containing nucleoside triphosphate hydrolases"/>
    <property type="match status" value="1"/>
</dbReference>
<dbReference type="Gene3D" id="3.40.50.300">
    <property type="entry name" value="P-loop containing nucleotide triphosphate hydrolases"/>
    <property type="match status" value="1"/>
</dbReference>
<gene>
    <name evidence="11" type="ORF">SAMN05216588_106114</name>
</gene>
<evidence type="ECO:0000313" key="12">
    <source>
        <dbReference type="Proteomes" id="UP000198606"/>
    </source>
</evidence>
<evidence type="ECO:0000256" key="5">
    <source>
        <dbReference type="ARBA" id="ARBA00022840"/>
    </source>
</evidence>
<evidence type="ECO:0000313" key="11">
    <source>
        <dbReference type="EMBL" id="SDH66186.1"/>
    </source>
</evidence>
<comment type="subcellular location">
    <subcellularLocation>
        <location evidence="1">Cell membrane</location>
        <topology evidence="1">Multi-pass membrane protein</topology>
    </subcellularLocation>
</comment>
<reference evidence="11 12" key="1">
    <citation type="submission" date="2016-10" db="EMBL/GenBank/DDBJ databases">
        <authorList>
            <person name="de Groot N.N."/>
        </authorList>
    </citation>
    <scope>NUCLEOTIDE SEQUENCE [LARGE SCALE GENOMIC DNA]</scope>
    <source>
        <strain evidence="11 12">LMG 18387</strain>
    </source>
</reference>
<dbReference type="Pfam" id="PF00005">
    <property type="entry name" value="ABC_tran"/>
    <property type="match status" value="1"/>
</dbReference>
<feature type="transmembrane region" description="Helical" evidence="8">
    <location>
        <begin position="64"/>
        <end position="87"/>
    </location>
</feature>